<comment type="caution">
    <text evidence="2">The sequence shown here is derived from an EMBL/GenBank/DDBJ whole genome shotgun (WGS) entry which is preliminary data.</text>
</comment>
<dbReference type="AlphaFoldDB" id="A0A9D3M544"/>
<feature type="compositionally biased region" description="Acidic residues" evidence="1">
    <location>
        <begin position="114"/>
        <end position="124"/>
    </location>
</feature>
<organism evidence="2 3">
    <name type="scientific">Anguilla anguilla</name>
    <name type="common">European freshwater eel</name>
    <name type="synonym">Muraena anguilla</name>
    <dbReference type="NCBI Taxonomy" id="7936"/>
    <lineage>
        <taxon>Eukaryota</taxon>
        <taxon>Metazoa</taxon>
        <taxon>Chordata</taxon>
        <taxon>Craniata</taxon>
        <taxon>Vertebrata</taxon>
        <taxon>Euteleostomi</taxon>
        <taxon>Actinopterygii</taxon>
        <taxon>Neopterygii</taxon>
        <taxon>Teleostei</taxon>
        <taxon>Anguilliformes</taxon>
        <taxon>Anguillidae</taxon>
        <taxon>Anguilla</taxon>
    </lineage>
</organism>
<feature type="region of interest" description="Disordered" evidence="1">
    <location>
        <begin position="100"/>
        <end position="124"/>
    </location>
</feature>
<keyword evidence="3" id="KW-1185">Reference proteome</keyword>
<accession>A0A9D3M544</accession>
<evidence type="ECO:0000313" key="3">
    <source>
        <dbReference type="Proteomes" id="UP001044222"/>
    </source>
</evidence>
<name>A0A9D3M544_ANGAN</name>
<dbReference type="EMBL" id="JAFIRN010000009">
    <property type="protein sequence ID" value="KAG5842687.1"/>
    <property type="molecule type" value="Genomic_DNA"/>
</dbReference>
<sequence length="124" mass="13607">MSLVLLSTGPTPAQGFVQILHISANHWVTAGILTPFPSTVRCPTAKGVHAIEVDIHCLCRWSIRIGKDPQVFCRRCGVFLLLMDFLEPFILNKGTGGNMEGQKRGRVGGRSIEEMEDSAIEAEE</sequence>
<reference evidence="2" key="1">
    <citation type="submission" date="2021-01" db="EMBL/GenBank/DDBJ databases">
        <title>A chromosome-scale assembly of European eel, Anguilla anguilla.</title>
        <authorList>
            <person name="Henkel C."/>
            <person name="Jong-Raadsen S.A."/>
            <person name="Dufour S."/>
            <person name="Weltzien F.-A."/>
            <person name="Palstra A.P."/>
            <person name="Pelster B."/>
            <person name="Spaink H.P."/>
            <person name="Van Den Thillart G.E."/>
            <person name="Jansen H."/>
            <person name="Zahm M."/>
            <person name="Klopp C."/>
            <person name="Cedric C."/>
            <person name="Louis A."/>
            <person name="Berthelot C."/>
            <person name="Parey E."/>
            <person name="Roest Crollius H."/>
            <person name="Montfort J."/>
            <person name="Robinson-Rechavi M."/>
            <person name="Bucao C."/>
            <person name="Bouchez O."/>
            <person name="Gislard M."/>
            <person name="Lluch J."/>
            <person name="Milhes M."/>
            <person name="Lampietro C."/>
            <person name="Lopez Roques C."/>
            <person name="Donnadieu C."/>
            <person name="Braasch I."/>
            <person name="Desvignes T."/>
            <person name="Postlethwait J."/>
            <person name="Bobe J."/>
            <person name="Guiguen Y."/>
            <person name="Dirks R."/>
        </authorList>
    </citation>
    <scope>NUCLEOTIDE SEQUENCE</scope>
    <source>
        <strain evidence="2">Tag_6206</strain>
        <tissue evidence="2">Liver</tissue>
    </source>
</reference>
<evidence type="ECO:0000313" key="2">
    <source>
        <dbReference type="EMBL" id="KAG5842687.1"/>
    </source>
</evidence>
<evidence type="ECO:0000256" key="1">
    <source>
        <dbReference type="SAM" id="MobiDB-lite"/>
    </source>
</evidence>
<proteinExistence type="predicted"/>
<protein>
    <submittedName>
        <fullName evidence="2">Uncharacterized protein</fullName>
    </submittedName>
</protein>
<gene>
    <name evidence="2" type="ORF">ANANG_G00180260</name>
</gene>
<dbReference type="Proteomes" id="UP001044222">
    <property type="component" value="Chromosome 9"/>
</dbReference>